<keyword evidence="7" id="KW-0539">Nucleus</keyword>
<feature type="compositionally biased region" description="Basic and acidic residues" evidence="9">
    <location>
        <begin position="273"/>
        <end position="295"/>
    </location>
</feature>
<evidence type="ECO:0000256" key="1">
    <source>
        <dbReference type="ARBA" id="ARBA00004123"/>
    </source>
</evidence>
<dbReference type="AlphaFoldDB" id="A0A371IGB1"/>
<dbReference type="OrthoDB" id="674604at2759"/>
<accession>A0A371IGB1</accession>
<dbReference type="Proteomes" id="UP000257109">
    <property type="component" value="Unassembled WGS sequence"/>
</dbReference>
<dbReference type="PROSITE" id="PS50294">
    <property type="entry name" value="WD_REPEATS_REGION"/>
    <property type="match status" value="2"/>
</dbReference>
<evidence type="ECO:0000256" key="9">
    <source>
        <dbReference type="SAM" id="MobiDB-lite"/>
    </source>
</evidence>
<protein>
    <submittedName>
        <fullName evidence="11">Transcription initiation factor TFIID subunit 5</fullName>
    </submittedName>
</protein>
<dbReference type="GO" id="GO:0005669">
    <property type="term" value="C:transcription factor TFIID complex"/>
    <property type="evidence" value="ECO:0007669"/>
    <property type="project" value="TreeGrafter"/>
</dbReference>
<dbReference type="CDD" id="cd08044">
    <property type="entry name" value="TAF5_NTD2"/>
    <property type="match status" value="1"/>
</dbReference>
<dbReference type="Gene3D" id="2.130.10.10">
    <property type="entry name" value="YVTN repeat-like/Quinoprotein amine dehydrogenase"/>
    <property type="match status" value="1"/>
</dbReference>
<dbReference type="GO" id="GO:0006367">
    <property type="term" value="P:transcription initiation at RNA polymerase II promoter"/>
    <property type="evidence" value="ECO:0007669"/>
    <property type="project" value="TreeGrafter"/>
</dbReference>
<feature type="non-terminal residue" evidence="11">
    <location>
        <position position="1"/>
    </location>
</feature>
<keyword evidence="3 8" id="KW-0853">WD repeat</keyword>
<feature type="non-terminal residue" evidence="11">
    <location>
        <position position="539"/>
    </location>
</feature>
<evidence type="ECO:0000256" key="4">
    <source>
        <dbReference type="ARBA" id="ARBA00022737"/>
    </source>
</evidence>
<evidence type="ECO:0000313" key="11">
    <source>
        <dbReference type="EMBL" id="RDY14040.1"/>
    </source>
</evidence>
<evidence type="ECO:0000256" key="8">
    <source>
        <dbReference type="PROSITE-ProRule" id="PRU00221"/>
    </source>
</evidence>
<gene>
    <name evidence="11" type="primary">TAF5</name>
    <name evidence="11" type="ORF">CR513_00954</name>
</gene>
<keyword evidence="6" id="KW-0804">Transcription</keyword>
<dbReference type="STRING" id="157652.A0A371IGB1"/>
<feature type="region of interest" description="Disordered" evidence="9">
    <location>
        <begin position="269"/>
        <end position="331"/>
    </location>
</feature>
<dbReference type="Gene3D" id="1.25.40.500">
    <property type="entry name" value="TFIID subunit TAF5, NTD2 domain"/>
    <property type="match status" value="1"/>
</dbReference>
<dbReference type="SMART" id="SM00320">
    <property type="entry name" value="WD40"/>
    <property type="match status" value="3"/>
</dbReference>
<evidence type="ECO:0000259" key="10">
    <source>
        <dbReference type="Pfam" id="PF04494"/>
    </source>
</evidence>
<reference evidence="11" key="1">
    <citation type="submission" date="2018-05" db="EMBL/GenBank/DDBJ databases">
        <title>Draft genome of Mucuna pruriens seed.</title>
        <authorList>
            <person name="Nnadi N.E."/>
            <person name="Vos R."/>
            <person name="Hasami M.H."/>
            <person name="Devisetty U.K."/>
            <person name="Aguiy J.C."/>
        </authorList>
    </citation>
    <scope>NUCLEOTIDE SEQUENCE [LARGE SCALE GENOMIC DNA]</scope>
    <source>
        <strain evidence="11">JCA_2017</strain>
    </source>
</reference>
<evidence type="ECO:0000256" key="3">
    <source>
        <dbReference type="ARBA" id="ARBA00022574"/>
    </source>
</evidence>
<keyword evidence="4" id="KW-0677">Repeat</keyword>
<sequence>MEDEKIVGYVTAYLKKKGFTQTEKIFQEEFQHNKTSSSSNSLLEPDIANHLLAFSQYFSIFTFLNPQVPSLNCADVSNPLFCSLESGPARFYDGYSKLRTWTYSLLDLYKHELLRVLYPVFIHCFMDLVAKGHVQEARNFFNTFREDHEMMHLRDLQKLEGVLSPTHLEEMEFAHSLRQSKFNIKICEYSYELLLQHLHSTQSTTILGIINEHINFQVTPGQPSLISDDPEAVTLTGSSQEAANRINQKEIHWGLLEDSLEERLEKAGALLSDSEKGEGEAKEGENDETKKRSIEGGKQGASVKKVKKDKGGSASGKNAKPEANTVPAAPRVKPELPLPIIPTEVEQSILEDLRNRVQLSSVALPSVSFYTFINTHNGLSCSSISHDGSLVAGGFSDSSLKVWDMAKLGQQPDTLLQGENETSQNEQTLGQGGGKRQYRLFQGHSGPVYAASFSPVGDFILSSSADSTIRLWSTKLNANLVCYKGHNYPVWDVQFSPVGHYFASSSHDRTARIWSMDRIQPLRIMAGHLSDVDVSYYIQ</sequence>
<dbReference type="Pfam" id="PF00400">
    <property type="entry name" value="WD40"/>
    <property type="match status" value="3"/>
</dbReference>
<dbReference type="PROSITE" id="PS50082">
    <property type="entry name" value="WD_REPEATS_2"/>
    <property type="match status" value="2"/>
</dbReference>
<dbReference type="PROSITE" id="PS00678">
    <property type="entry name" value="WD_REPEATS_1"/>
    <property type="match status" value="1"/>
</dbReference>
<dbReference type="InterPro" id="IPR019775">
    <property type="entry name" value="WD40_repeat_CS"/>
</dbReference>
<evidence type="ECO:0000256" key="5">
    <source>
        <dbReference type="ARBA" id="ARBA00023015"/>
    </source>
</evidence>
<dbReference type="GO" id="GO:0016251">
    <property type="term" value="F:RNA polymerase II general transcription initiation factor activity"/>
    <property type="evidence" value="ECO:0007669"/>
    <property type="project" value="TreeGrafter"/>
</dbReference>
<dbReference type="GO" id="GO:0003743">
    <property type="term" value="F:translation initiation factor activity"/>
    <property type="evidence" value="ECO:0007669"/>
    <property type="project" value="UniProtKB-KW"/>
</dbReference>
<comment type="subcellular location">
    <subcellularLocation>
        <location evidence="1">Nucleus</location>
    </subcellularLocation>
</comment>
<dbReference type="EMBL" id="QJKJ01000151">
    <property type="protein sequence ID" value="RDY14040.1"/>
    <property type="molecule type" value="Genomic_DNA"/>
</dbReference>
<dbReference type="InterPro" id="IPR036322">
    <property type="entry name" value="WD40_repeat_dom_sf"/>
</dbReference>
<proteinExistence type="inferred from homology"/>
<dbReference type="SUPFAM" id="SSF160897">
    <property type="entry name" value="Taf5 N-terminal domain-like"/>
    <property type="match status" value="1"/>
</dbReference>
<feature type="repeat" description="WD" evidence="8">
    <location>
        <begin position="483"/>
        <end position="524"/>
    </location>
</feature>
<dbReference type="PROSITE" id="PS50896">
    <property type="entry name" value="LISH"/>
    <property type="match status" value="1"/>
</dbReference>
<dbReference type="Pfam" id="PF04494">
    <property type="entry name" value="TFIID_NTD2"/>
    <property type="match status" value="1"/>
</dbReference>
<feature type="domain" description="TFIID subunit TAF5 NTD2" evidence="10">
    <location>
        <begin position="86"/>
        <end position="214"/>
    </location>
</feature>
<feature type="repeat" description="WD" evidence="8">
    <location>
        <begin position="441"/>
        <end position="473"/>
    </location>
</feature>
<dbReference type="InterPro" id="IPR020472">
    <property type="entry name" value="WD40_PAC1"/>
</dbReference>
<name>A0A371IGB1_MUCPR</name>
<evidence type="ECO:0000313" key="12">
    <source>
        <dbReference type="Proteomes" id="UP000257109"/>
    </source>
</evidence>
<dbReference type="InterPro" id="IPR001680">
    <property type="entry name" value="WD40_rpt"/>
</dbReference>
<dbReference type="InterPro" id="IPR037264">
    <property type="entry name" value="TFIID_NTD2_sf"/>
</dbReference>
<keyword evidence="12" id="KW-1185">Reference proteome</keyword>
<comment type="similarity">
    <text evidence="2">Belongs to the WD repeat TAF5 family.</text>
</comment>
<evidence type="ECO:0000256" key="2">
    <source>
        <dbReference type="ARBA" id="ARBA00009435"/>
    </source>
</evidence>
<dbReference type="PANTHER" id="PTHR19879">
    <property type="entry name" value="TRANSCRIPTION INITIATION FACTOR TFIID"/>
    <property type="match status" value="1"/>
</dbReference>
<keyword evidence="5" id="KW-0805">Transcription regulation</keyword>
<dbReference type="InterPro" id="IPR015943">
    <property type="entry name" value="WD40/YVTN_repeat-like_dom_sf"/>
</dbReference>
<evidence type="ECO:0000256" key="7">
    <source>
        <dbReference type="ARBA" id="ARBA00023242"/>
    </source>
</evidence>
<dbReference type="InterPro" id="IPR007582">
    <property type="entry name" value="TFIID_NTD2"/>
</dbReference>
<comment type="caution">
    <text evidence="11">The sequence shown here is derived from an EMBL/GenBank/DDBJ whole genome shotgun (WGS) entry which is preliminary data.</text>
</comment>
<dbReference type="SUPFAM" id="SSF50978">
    <property type="entry name" value="WD40 repeat-like"/>
    <property type="match status" value="1"/>
</dbReference>
<dbReference type="PANTHER" id="PTHR19879:SF1">
    <property type="entry name" value="CANNONBALL-RELATED"/>
    <property type="match status" value="1"/>
</dbReference>
<dbReference type="InterPro" id="IPR006594">
    <property type="entry name" value="LisH"/>
</dbReference>
<organism evidence="11 12">
    <name type="scientific">Mucuna pruriens</name>
    <name type="common">Velvet bean</name>
    <name type="synonym">Dolichos pruriens</name>
    <dbReference type="NCBI Taxonomy" id="157652"/>
    <lineage>
        <taxon>Eukaryota</taxon>
        <taxon>Viridiplantae</taxon>
        <taxon>Streptophyta</taxon>
        <taxon>Embryophyta</taxon>
        <taxon>Tracheophyta</taxon>
        <taxon>Spermatophyta</taxon>
        <taxon>Magnoliopsida</taxon>
        <taxon>eudicotyledons</taxon>
        <taxon>Gunneridae</taxon>
        <taxon>Pentapetalae</taxon>
        <taxon>rosids</taxon>
        <taxon>fabids</taxon>
        <taxon>Fabales</taxon>
        <taxon>Fabaceae</taxon>
        <taxon>Papilionoideae</taxon>
        <taxon>50 kb inversion clade</taxon>
        <taxon>NPAAA clade</taxon>
        <taxon>indigoferoid/millettioid clade</taxon>
        <taxon>Phaseoleae</taxon>
        <taxon>Mucuna</taxon>
    </lineage>
</organism>
<evidence type="ECO:0000256" key="6">
    <source>
        <dbReference type="ARBA" id="ARBA00023163"/>
    </source>
</evidence>
<dbReference type="PRINTS" id="PR00320">
    <property type="entry name" value="GPROTEINBRPT"/>
</dbReference>